<dbReference type="Proteomes" id="UP000430692">
    <property type="component" value="Unassembled WGS sequence"/>
</dbReference>
<evidence type="ECO:0000313" key="1">
    <source>
        <dbReference type="EMBL" id="MXQ54608.1"/>
    </source>
</evidence>
<dbReference type="RefSeq" id="WP_160801959.1">
    <property type="nucleotide sequence ID" value="NZ_WUUL01000008.1"/>
</dbReference>
<comment type="caution">
    <text evidence="1">The sequence shown here is derived from an EMBL/GenBank/DDBJ whole genome shotgun (WGS) entry which is preliminary data.</text>
</comment>
<gene>
    <name evidence="1" type="ORF">GSM42_12965</name>
</gene>
<protein>
    <submittedName>
        <fullName evidence="1">Uncharacterized protein</fullName>
    </submittedName>
</protein>
<accession>A0A6I4VVI1</accession>
<proteinExistence type="predicted"/>
<evidence type="ECO:0000313" key="2">
    <source>
        <dbReference type="Proteomes" id="UP000430692"/>
    </source>
</evidence>
<name>A0A6I4VVI1_9BACL</name>
<dbReference type="AlphaFoldDB" id="A0A6I4VVI1"/>
<dbReference type="EMBL" id="WUUL01000008">
    <property type="protein sequence ID" value="MXQ54608.1"/>
    <property type="molecule type" value="Genomic_DNA"/>
</dbReference>
<sequence length="82" mass="9618">MLSGTAIFKEKKQFPQEGEQFSNWKLITIQPLHHHQQYVSFTDGETSSIFNCNWTDFNPTVSDETFEKHRYKIDESNSNATM</sequence>
<organism evidence="1 2">
    <name type="scientific">Shimazuella alba</name>
    <dbReference type="NCBI Taxonomy" id="2690964"/>
    <lineage>
        <taxon>Bacteria</taxon>
        <taxon>Bacillati</taxon>
        <taxon>Bacillota</taxon>
        <taxon>Bacilli</taxon>
        <taxon>Bacillales</taxon>
        <taxon>Thermoactinomycetaceae</taxon>
        <taxon>Shimazuella</taxon>
    </lineage>
</organism>
<reference evidence="1 2" key="1">
    <citation type="submission" date="2019-12" db="EMBL/GenBank/DDBJ databases">
        <title>Whole-genome analyses of novel actinobacteria.</title>
        <authorList>
            <person name="Sahin N."/>
            <person name="Saygin H."/>
        </authorList>
    </citation>
    <scope>NUCLEOTIDE SEQUENCE [LARGE SCALE GENOMIC DNA]</scope>
    <source>
        <strain evidence="1 2">KC615</strain>
    </source>
</reference>
<keyword evidence="2" id="KW-1185">Reference proteome</keyword>